<protein>
    <submittedName>
        <fullName evidence="1">Uncharacterized protein</fullName>
    </submittedName>
</protein>
<gene>
    <name evidence="1" type="ORF">METZ01_LOCUS157446</name>
</gene>
<evidence type="ECO:0000313" key="1">
    <source>
        <dbReference type="EMBL" id="SVB04592.1"/>
    </source>
</evidence>
<sequence length="43" mass="4930">MKLKAVIIGTADEKAAKDKVFMARRLEMPMIRNANTILRSIRK</sequence>
<accession>A0A382AU37</accession>
<name>A0A382AU37_9ZZZZ</name>
<proteinExistence type="predicted"/>
<reference evidence="1" key="1">
    <citation type="submission" date="2018-05" db="EMBL/GenBank/DDBJ databases">
        <authorList>
            <person name="Lanie J.A."/>
            <person name="Ng W.-L."/>
            <person name="Kazmierczak K.M."/>
            <person name="Andrzejewski T.M."/>
            <person name="Davidsen T.M."/>
            <person name="Wayne K.J."/>
            <person name="Tettelin H."/>
            <person name="Glass J.I."/>
            <person name="Rusch D."/>
            <person name="Podicherti R."/>
            <person name="Tsui H.-C.T."/>
            <person name="Winkler M.E."/>
        </authorList>
    </citation>
    <scope>NUCLEOTIDE SEQUENCE</scope>
</reference>
<dbReference type="EMBL" id="UINC01026690">
    <property type="protein sequence ID" value="SVB04592.1"/>
    <property type="molecule type" value="Genomic_DNA"/>
</dbReference>
<organism evidence="1">
    <name type="scientific">marine metagenome</name>
    <dbReference type="NCBI Taxonomy" id="408172"/>
    <lineage>
        <taxon>unclassified sequences</taxon>
        <taxon>metagenomes</taxon>
        <taxon>ecological metagenomes</taxon>
    </lineage>
</organism>
<dbReference type="AlphaFoldDB" id="A0A382AU37"/>